<dbReference type="Proteomes" id="UP001141253">
    <property type="component" value="Chromosome 12"/>
</dbReference>
<dbReference type="Gene3D" id="1.25.10.10">
    <property type="entry name" value="Leucine-rich Repeat Variant"/>
    <property type="match status" value="1"/>
</dbReference>
<evidence type="ECO:0000256" key="4">
    <source>
        <dbReference type="ARBA" id="ARBA00022737"/>
    </source>
</evidence>
<dbReference type="PANTHER" id="PTHR22781:SF12">
    <property type="entry name" value="AP-3 COMPLEX SUBUNIT DELTA-1"/>
    <property type="match status" value="1"/>
</dbReference>
<organism evidence="8 9">
    <name type="scientific">Salix suchowensis</name>
    <dbReference type="NCBI Taxonomy" id="1278906"/>
    <lineage>
        <taxon>Eukaryota</taxon>
        <taxon>Viridiplantae</taxon>
        <taxon>Streptophyta</taxon>
        <taxon>Embryophyta</taxon>
        <taxon>Tracheophyta</taxon>
        <taxon>Spermatophyta</taxon>
        <taxon>Magnoliopsida</taxon>
        <taxon>eudicotyledons</taxon>
        <taxon>Gunneridae</taxon>
        <taxon>Pentapetalae</taxon>
        <taxon>rosids</taxon>
        <taxon>fabids</taxon>
        <taxon>Malpighiales</taxon>
        <taxon>Salicaceae</taxon>
        <taxon>Saliceae</taxon>
        <taxon>Salix</taxon>
    </lineage>
</organism>
<comment type="subcellular location">
    <subcellularLocation>
        <location evidence="1">Endomembrane system</location>
    </subcellularLocation>
</comment>
<feature type="domain" description="Clathrin/coatomer adaptor adaptin-like N-terminal" evidence="7">
    <location>
        <begin position="30"/>
        <end position="125"/>
    </location>
</feature>
<keyword evidence="5" id="KW-0653">Protein transport</keyword>
<comment type="caution">
    <text evidence="8">The sequence shown here is derived from an EMBL/GenBank/DDBJ whole genome shotgun (WGS) entry which is preliminary data.</text>
</comment>
<sequence>MASPSLMDNLFQRSLDDIIKGLRHQQSTESTFISKVIEEIRREIKTTDLQTKSTALQKLTYLNSIHYIDMSWASFHAIECISSPAFAHKKIGYLAISQSFNESTPVILLISNQLRKDLNSGNEFEVFVRKKAVGVVFRLFEKYPDAVRVCFKRLVESLESSDSQILSAVVGVFCELASKDPRSYLPLAPEFYRILVGSRNNWVLIKVLKIFANLAPLEPRLAKRVVEPICDHLRKTGAKSMVFECIRTVATSFTEYESAVKLAAVKIREFLLEDDPNLKYLGLHGLSIMAPKHLWAVLENKDIVIQSLNDEDPNIKLESLCLVMAMVSESNVVEICRVLVNYALKSDLEFCNEILGSILSTCCQNVYEIITDFDWYVSLLGEMSRIPHCQKGGRY</sequence>
<evidence type="ECO:0000256" key="5">
    <source>
        <dbReference type="ARBA" id="ARBA00022927"/>
    </source>
</evidence>
<reference evidence="8" key="1">
    <citation type="submission" date="2022-10" db="EMBL/GenBank/DDBJ databases">
        <authorList>
            <person name="Hyden B.L."/>
            <person name="Feng K."/>
            <person name="Yates T."/>
            <person name="Jawdy S."/>
            <person name="Smart L.B."/>
            <person name="Muchero W."/>
        </authorList>
    </citation>
    <scope>NUCLEOTIDE SEQUENCE</scope>
    <source>
        <tissue evidence="8">Shoot tip</tissue>
    </source>
</reference>
<dbReference type="InterPro" id="IPR011989">
    <property type="entry name" value="ARM-like"/>
</dbReference>
<evidence type="ECO:0000313" key="9">
    <source>
        <dbReference type="Proteomes" id="UP001141253"/>
    </source>
</evidence>
<keyword evidence="3" id="KW-0813">Transport</keyword>
<comment type="similarity">
    <text evidence="2">Belongs to the adaptor complexes large subunit family.</text>
</comment>
<reference evidence="8" key="2">
    <citation type="journal article" date="2023" name="Int. J. Mol. Sci.">
        <title>De Novo Assembly and Annotation of 11 Diverse Shrub Willow (Salix) Genomes Reveals Novel Gene Organization in Sex-Linked Regions.</title>
        <authorList>
            <person name="Hyden B."/>
            <person name="Feng K."/>
            <person name="Yates T.B."/>
            <person name="Jawdy S."/>
            <person name="Cereghino C."/>
            <person name="Smart L.B."/>
            <person name="Muchero W."/>
        </authorList>
    </citation>
    <scope>NUCLEOTIDE SEQUENCE</scope>
    <source>
        <tissue evidence="8">Shoot tip</tissue>
    </source>
</reference>
<name>A0ABQ9B745_9ROSI</name>
<dbReference type="EMBL" id="JAPFFI010000010">
    <property type="protein sequence ID" value="KAJ6375817.1"/>
    <property type="molecule type" value="Genomic_DNA"/>
</dbReference>
<dbReference type="InterPro" id="IPR016024">
    <property type="entry name" value="ARM-type_fold"/>
</dbReference>
<evidence type="ECO:0000256" key="1">
    <source>
        <dbReference type="ARBA" id="ARBA00004308"/>
    </source>
</evidence>
<gene>
    <name evidence="8" type="ORF">OIU77_000724</name>
</gene>
<dbReference type="PANTHER" id="PTHR22781">
    <property type="entry name" value="DELTA ADAPTIN-RELATED"/>
    <property type="match status" value="1"/>
</dbReference>
<feature type="domain" description="Clathrin/coatomer adaptor adaptin-like N-terminal" evidence="7">
    <location>
        <begin position="127"/>
        <end position="383"/>
    </location>
</feature>
<keyword evidence="6" id="KW-0472">Membrane</keyword>
<protein>
    <recommendedName>
        <fullName evidence="7">Clathrin/coatomer adaptor adaptin-like N-terminal domain-containing protein</fullName>
    </recommendedName>
</protein>
<proteinExistence type="inferred from homology"/>
<dbReference type="InterPro" id="IPR017105">
    <property type="entry name" value="AP3_complex_dsu"/>
</dbReference>
<dbReference type="InterPro" id="IPR002553">
    <property type="entry name" value="Clathrin/coatomer_adapt-like_N"/>
</dbReference>
<dbReference type="Pfam" id="PF01602">
    <property type="entry name" value="Adaptin_N"/>
    <property type="match status" value="2"/>
</dbReference>
<evidence type="ECO:0000256" key="2">
    <source>
        <dbReference type="ARBA" id="ARBA00006613"/>
    </source>
</evidence>
<evidence type="ECO:0000256" key="3">
    <source>
        <dbReference type="ARBA" id="ARBA00022448"/>
    </source>
</evidence>
<keyword evidence="9" id="KW-1185">Reference proteome</keyword>
<evidence type="ECO:0000256" key="6">
    <source>
        <dbReference type="ARBA" id="ARBA00023136"/>
    </source>
</evidence>
<dbReference type="SUPFAM" id="SSF48371">
    <property type="entry name" value="ARM repeat"/>
    <property type="match status" value="1"/>
</dbReference>
<evidence type="ECO:0000259" key="7">
    <source>
        <dbReference type="Pfam" id="PF01602"/>
    </source>
</evidence>
<keyword evidence="4" id="KW-0677">Repeat</keyword>
<evidence type="ECO:0000313" key="8">
    <source>
        <dbReference type="EMBL" id="KAJ6375817.1"/>
    </source>
</evidence>
<accession>A0ABQ9B745</accession>